<evidence type="ECO:0000313" key="2">
    <source>
        <dbReference type="Proteomes" id="UP001596514"/>
    </source>
</evidence>
<sequence>MTTWMLLDYGEVISRPQPAGEIAVMAELAGQDLATFRDRYWRHRDAYDLGQAPHAYWSEVLGRTLDDGDPLVARLDAADTASWSHLDPDTLRAIEGFAGRHRLALLSNAPESLAAAIDDAPWSAAFTHRFYSCRLALAKPDAAVFEQVLRRLDAAPGDVTFLDDRAVNVRAAAALGINAVLHPARPSSWHRG</sequence>
<keyword evidence="1" id="KW-0378">Hydrolase</keyword>
<comment type="caution">
    <text evidence="1">The sequence shown here is derived from an EMBL/GenBank/DDBJ whole genome shotgun (WGS) entry which is preliminary data.</text>
</comment>
<dbReference type="GO" id="GO:0016787">
    <property type="term" value="F:hydrolase activity"/>
    <property type="evidence" value="ECO:0007669"/>
    <property type="project" value="UniProtKB-KW"/>
</dbReference>
<dbReference type="NCBIfam" id="TIGR01509">
    <property type="entry name" value="HAD-SF-IA-v3"/>
    <property type="match status" value="1"/>
</dbReference>
<gene>
    <name evidence="1" type="ORF">ACFQVD_11565</name>
</gene>
<dbReference type="Gene3D" id="1.10.150.240">
    <property type="entry name" value="Putative phosphatase, domain 2"/>
    <property type="match status" value="1"/>
</dbReference>
<dbReference type="Gene3D" id="3.40.50.1000">
    <property type="entry name" value="HAD superfamily/HAD-like"/>
    <property type="match status" value="1"/>
</dbReference>
<keyword evidence="2" id="KW-1185">Reference proteome</keyword>
<name>A0ABW2SXD3_9ACTN</name>
<dbReference type="InterPro" id="IPR006439">
    <property type="entry name" value="HAD-SF_hydro_IA"/>
</dbReference>
<dbReference type="PANTHER" id="PTHR43611:SF3">
    <property type="entry name" value="FLAVIN MONONUCLEOTIDE HYDROLASE 1, CHLOROPLATIC"/>
    <property type="match status" value="1"/>
</dbReference>
<evidence type="ECO:0000313" key="1">
    <source>
        <dbReference type="EMBL" id="MFC7600733.1"/>
    </source>
</evidence>
<organism evidence="1 2">
    <name type="scientific">Streptosporangium amethystogenes subsp. fukuiense</name>
    <dbReference type="NCBI Taxonomy" id="698418"/>
    <lineage>
        <taxon>Bacteria</taxon>
        <taxon>Bacillati</taxon>
        <taxon>Actinomycetota</taxon>
        <taxon>Actinomycetes</taxon>
        <taxon>Streptosporangiales</taxon>
        <taxon>Streptosporangiaceae</taxon>
        <taxon>Streptosporangium</taxon>
    </lineage>
</organism>
<dbReference type="InterPro" id="IPR036412">
    <property type="entry name" value="HAD-like_sf"/>
</dbReference>
<dbReference type="InterPro" id="IPR023198">
    <property type="entry name" value="PGP-like_dom2"/>
</dbReference>
<dbReference type="PANTHER" id="PTHR43611">
    <property type="entry name" value="ALPHA-D-GLUCOSE 1-PHOSPHATE PHOSPHATASE"/>
    <property type="match status" value="1"/>
</dbReference>
<dbReference type="SUPFAM" id="SSF56784">
    <property type="entry name" value="HAD-like"/>
    <property type="match status" value="1"/>
</dbReference>
<protein>
    <submittedName>
        <fullName evidence="1">HAD-IA family hydrolase</fullName>
    </submittedName>
</protein>
<dbReference type="EMBL" id="JBHTEE010000001">
    <property type="protein sequence ID" value="MFC7600733.1"/>
    <property type="molecule type" value="Genomic_DNA"/>
</dbReference>
<dbReference type="Pfam" id="PF00702">
    <property type="entry name" value="Hydrolase"/>
    <property type="match status" value="1"/>
</dbReference>
<accession>A0ABW2SXD3</accession>
<dbReference type="RefSeq" id="WP_343968575.1">
    <property type="nucleotide sequence ID" value="NZ_BAAAGK010000066.1"/>
</dbReference>
<dbReference type="InterPro" id="IPR023214">
    <property type="entry name" value="HAD_sf"/>
</dbReference>
<proteinExistence type="predicted"/>
<dbReference type="Proteomes" id="UP001596514">
    <property type="component" value="Unassembled WGS sequence"/>
</dbReference>
<reference evidence="2" key="1">
    <citation type="journal article" date="2019" name="Int. J. Syst. Evol. Microbiol.">
        <title>The Global Catalogue of Microorganisms (GCM) 10K type strain sequencing project: providing services to taxonomists for standard genome sequencing and annotation.</title>
        <authorList>
            <consortium name="The Broad Institute Genomics Platform"/>
            <consortium name="The Broad Institute Genome Sequencing Center for Infectious Disease"/>
            <person name="Wu L."/>
            <person name="Ma J."/>
        </authorList>
    </citation>
    <scope>NUCLEOTIDE SEQUENCE [LARGE SCALE GENOMIC DNA]</scope>
    <source>
        <strain evidence="2">JCM 10083</strain>
    </source>
</reference>